<evidence type="ECO:0000256" key="1">
    <source>
        <dbReference type="SAM" id="Phobius"/>
    </source>
</evidence>
<evidence type="ECO:0000313" key="3">
    <source>
        <dbReference type="Proteomes" id="UP001431429"/>
    </source>
</evidence>
<keyword evidence="1" id="KW-1133">Transmembrane helix</keyword>
<dbReference type="EMBL" id="JAMQAW010000032">
    <property type="protein sequence ID" value="MCM2391655.1"/>
    <property type="molecule type" value="Genomic_DNA"/>
</dbReference>
<evidence type="ECO:0000313" key="2">
    <source>
        <dbReference type="EMBL" id="MCM2391655.1"/>
    </source>
</evidence>
<comment type="caution">
    <text evidence="2">The sequence shown here is derived from an EMBL/GenBank/DDBJ whole genome shotgun (WGS) entry which is preliminary data.</text>
</comment>
<reference evidence="2" key="1">
    <citation type="submission" date="2022-06" db="EMBL/GenBank/DDBJ databases">
        <title>Genome public.</title>
        <authorList>
            <person name="Sun Q."/>
        </authorList>
    </citation>
    <scope>NUCLEOTIDE SEQUENCE</scope>
    <source>
        <strain evidence="2">CWNU-1</strain>
    </source>
</reference>
<dbReference type="Proteomes" id="UP001431429">
    <property type="component" value="Unassembled WGS sequence"/>
</dbReference>
<keyword evidence="3" id="KW-1185">Reference proteome</keyword>
<dbReference type="RefSeq" id="WP_250921983.1">
    <property type="nucleotide sequence ID" value="NZ_JAMQAW010000032.1"/>
</dbReference>
<protein>
    <submittedName>
        <fullName evidence="2">Uncharacterized protein</fullName>
    </submittedName>
</protein>
<keyword evidence="1" id="KW-0472">Membrane</keyword>
<name>A0ABT0UU80_9ACTN</name>
<accession>A0ABT0UU80</accession>
<keyword evidence="1" id="KW-0812">Transmembrane</keyword>
<sequence length="70" mass="8029">MKKKSKRKNRRRRWNSAGAMLSLVGNTMVLTAVTSRPDHYDVSPTTLWVAWPIWALCLIGTTWLVAFSRP</sequence>
<gene>
    <name evidence="2" type="ORF">NBG84_25765</name>
</gene>
<proteinExistence type="predicted"/>
<feature type="transmembrane region" description="Helical" evidence="1">
    <location>
        <begin position="47"/>
        <end position="67"/>
    </location>
</feature>
<organism evidence="2 3">
    <name type="scientific">Streptomyces albipurpureus</name>
    <dbReference type="NCBI Taxonomy" id="2897419"/>
    <lineage>
        <taxon>Bacteria</taxon>
        <taxon>Bacillati</taxon>
        <taxon>Actinomycetota</taxon>
        <taxon>Actinomycetes</taxon>
        <taxon>Kitasatosporales</taxon>
        <taxon>Streptomycetaceae</taxon>
        <taxon>Streptomyces</taxon>
    </lineage>
</organism>